<dbReference type="InterPro" id="IPR013785">
    <property type="entry name" value="Aldolase_TIM"/>
</dbReference>
<sequence length="342" mass="38461">MDITTQGLRSMDHGQLVQLIEEQSHSPDPAILEAARSIRDSVYGRKVYFRGLIEISNHCKNDCYYCGIRRDNRQVSRYRLTKDQILHCCRLGHSLGFHTFVLQGGEDPWFTAQRVADLVASIKEEFPDCAVTLSLGEKEEEEYRAYRDAGADRYLLRHETADDIHYRHLHPREMSPDHRKQCLWTLKRLGFQVGAGVMIGSPGQTANELAQDLLFLKELHPHMVGIGPFIPHEDTPFRDKSAGSIPQTILMLALTRILLPHVLLPATTALGSLDPMGREKGMDAGANVVMPNLSPTDVRQLYTLYNGKLSTGEEAAEGLKALKQRIRAAGYEPDLSRGDYKV</sequence>
<dbReference type="PIRSF" id="PIRSF004762">
    <property type="entry name" value="CHP00423"/>
    <property type="match status" value="1"/>
</dbReference>
<evidence type="ECO:0000256" key="4">
    <source>
        <dbReference type="ARBA" id="ARBA00023004"/>
    </source>
</evidence>
<proteinExistence type="predicted"/>
<evidence type="ECO:0000256" key="5">
    <source>
        <dbReference type="ARBA" id="ARBA00023014"/>
    </source>
</evidence>
<dbReference type="CDD" id="cd01335">
    <property type="entry name" value="Radical_SAM"/>
    <property type="match status" value="1"/>
</dbReference>
<comment type="cofactor">
    <cofactor evidence="7">
        <name>[4Fe-4S] cluster</name>
        <dbReference type="ChEBI" id="CHEBI:49883"/>
    </cofactor>
    <text evidence="7">Binds 1 [4Fe-4S] cluster. The cluster is coordinated with 3 cysteines and an exchangeable S-adenosyl-L-methionine.</text>
</comment>
<keyword evidence="3" id="KW-0479">Metal-binding</keyword>
<dbReference type="RefSeq" id="WP_215533341.1">
    <property type="nucleotide sequence ID" value="NZ_AP023321.1"/>
</dbReference>
<dbReference type="PANTHER" id="PTHR43726">
    <property type="entry name" value="3-METHYLORNITHINE SYNTHASE"/>
    <property type="match status" value="1"/>
</dbReference>
<name>A0A7I8CY96_9FIRM</name>
<dbReference type="InterPro" id="IPR007197">
    <property type="entry name" value="rSAM"/>
</dbReference>
<dbReference type="PROSITE" id="PS51918">
    <property type="entry name" value="RADICAL_SAM"/>
    <property type="match status" value="1"/>
</dbReference>
<protein>
    <submittedName>
        <fullName evidence="10">[FeFe] hydrogenase H-cluster radical SAM maturase HydE</fullName>
    </submittedName>
</protein>
<dbReference type="NCBIfam" id="TIGR03956">
    <property type="entry name" value="rSAM_HydE"/>
    <property type="match status" value="1"/>
</dbReference>
<evidence type="ECO:0000256" key="3">
    <source>
        <dbReference type="ARBA" id="ARBA00022723"/>
    </source>
</evidence>
<dbReference type="GO" id="GO:0042364">
    <property type="term" value="P:water-soluble vitamin biosynthetic process"/>
    <property type="evidence" value="ECO:0007669"/>
    <property type="project" value="UniProtKB-ARBA"/>
</dbReference>
<keyword evidence="4 7" id="KW-0408">Iron</keyword>
<feature type="binding site" evidence="8">
    <location>
        <position position="134"/>
    </location>
    <ligand>
        <name>(3R)-3-methyl-D-ornithine</name>
        <dbReference type="ChEBI" id="CHEBI:64642"/>
    </ligand>
</feature>
<keyword evidence="11" id="KW-1185">Reference proteome</keyword>
<organism evidence="10 11">
    <name type="scientific">Solibaculum mannosilyticum</name>
    <dbReference type="NCBI Taxonomy" id="2780922"/>
    <lineage>
        <taxon>Bacteria</taxon>
        <taxon>Bacillati</taxon>
        <taxon>Bacillota</taxon>
        <taxon>Clostridia</taxon>
        <taxon>Eubacteriales</taxon>
        <taxon>Oscillospiraceae</taxon>
        <taxon>Solibaculum</taxon>
    </lineage>
</organism>
<feature type="binding site" evidence="8">
    <location>
        <position position="179"/>
    </location>
    <ligand>
        <name>S-adenosyl-L-methionine</name>
        <dbReference type="ChEBI" id="CHEBI:59789"/>
    </ligand>
</feature>
<evidence type="ECO:0000256" key="7">
    <source>
        <dbReference type="PIRSR" id="PIRSR004762-1"/>
    </source>
</evidence>
<dbReference type="GO" id="GO:0044272">
    <property type="term" value="P:sulfur compound biosynthetic process"/>
    <property type="evidence" value="ECO:0007669"/>
    <property type="project" value="UniProtKB-ARBA"/>
</dbReference>
<dbReference type="GO" id="GO:0046872">
    <property type="term" value="F:metal ion binding"/>
    <property type="evidence" value="ECO:0007669"/>
    <property type="project" value="UniProtKB-KW"/>
</dbReference>
<evidence type="ECO:0000256" key="2">
    <source>
        <dbReference type="ARBA" id="ARBA00022691"/>
    </source>
</evidence>
<feature type="domain" description="Radical SAM core" evidence="9">
    <location>
        <begin position="45"/>
        <end position="267"/>
    </location>
</feature>
<dbReference type="GO" id="GO:0051539">
    <property type="term" value="F:4 iron, 4 sulfur cluster binding"/>
    <property type="evidence" value="ECO:0007669"/>
    <property type="project" value="UniProtKB-KW"/>
</dbReference>
<dbReference type="InterPro" id="IPR058240">
    <property type="entry name" value="rSAM_sf"/>
</dbReference>
<keyword evidence="1 7" id="KW-0004">4Fe-4S</keyword>
<evidence type="ECO:0000256" key="8">
    <source>
        <dbReference type="PIRSR" id="PIRSR004762-2"/>
    </source>
</evidence>
<dbReference type="PANTHER" id="PTHR43726:SF1">
    <property type="entry name" value="BIOTIN SYNTHASE"/>
    <property type="match status" value="1"/>
</dbReference>
<dbReference type="EMBL" id="AP023321">
    <property type="protein sequence ID" value="BCI59450.1"/>
    <property type="molecule type" value="Genomic_DNA"/>
</dbReference>
<feature type="binding site" evidence="7">
    <location>
        <position position="63"/>
    </location>
    <ligand>
        <name>[4Fe-4S] cluster</name>
        <dbReference type="ChEBI" id="CHEBI:49883"/>
        <note>4Fe-4S-S-AdoMet</note>
    </ligand>
</feature>
<dbReference type="GO" id="GO:0016740">
    <property type="term" value="F:transferase activity"/>
    <property type="evidence" value="ECO:0007669"/>
    <property type="project" value="TreeGrafter"/>
</dbReference>
<dbReference type="SMART" id="SM00876">
    <property type="entry name" value="BATS"/>
    <property type="match status" value="1"/>
</dbReference>
<comment type="cofactor">
    <cofactor evidence="6">
        <name>[2Fe-2S] cluster</name>
        <dbReference type="ChEBI" id="CHEBI:190135"/>
    </cofactor>
</comment>
<dbReference type="InterPro" id="IPR006638">
    <property type="entry name" value="Elp3/MiaA/NifB-like_rSAM"/>
</dbReference>
<dbReference type="SFLD" id="SFLDG01060">
    <property type="entry name" value="BATS_domain_containing"/>
    <property type="match status" value="1"/>
</dbReference>
<feature type="binding site" evidence="8">
    <location>
        <position position="159"/>
    </location>
    <ligand>
        <name>S-adenosyl-L-methionine</name>
        <dbReference type="ChEBI" id="CHEBI:59789"/>
    </ligand>
</feature>
<evidence type="ECO:0000313" key="10">
    <source>
        <dbReference type="EMBL" id="BCI59450.1"/>
    </source>
</evidence>
<dbReference type="Gene3D" id="3.20.20.70">
    <property type="entry name" value="Aldolase class I"/>
    <property type="match status" value="1"/>
</dbReference>
<dbReference type="Proteomes" id="UP000593890">
    <property type="component" value="Chromosome"/>
</dbReference>
<evidence type="ECO:0000259" key="9">
    <source>
        <dbReference type="PROSITE" id="PS51918"/>
    </source>
</evidence>
<reference evidence="11" key="1">
    <citation type="submission" date="2020-07" db="EMBL/GenBank/DDBJ databases">
        <title>Complete genome sequencing of Clostridia bacterium strain 12CBH8.</title>
        <authorList>
            <person name="Sakamoto M."/>
            <person name="Murakami T."/>
            <person name="Mori H."/>
        </authorList>
    </citation>
    <scope>NUCLEOTIDE SEQUENCE [LARGE SCALE GENOMIC DNA]</scope>
    <source>
        <strain evidence="11">12CBH8</strain>
    </source>
</reference>
<evidence type="ECO:0000256" key="6">
    <source>
        <dbReference type="ARBA" id="ARBA00034078"/>
    </source>
</evidence>
<dbReference type="KEGG" id="sman:C12CBH8_00890"/>
<dbReference type="SFLD" id="SFLDF00348">
    <property type="entry name" value="FeFe_hydrogenase_maturase_(Hyd"/>
    <property type="match status" value="1"/>
</dbReference>
<dbReference type="SFLD" id="SFLDG01280">
    <property type="entry name" value="HydE/PylB-like"/>
    <property type="match status" value="1"/>
</dbReference>
<gene>
    <name evidence="10" type="primary">bioB_1</name>
    <name evidence="10" type="ORF">C12CBH8_00890</name>
</gene>
<dbReference type="Pfam" id="PF04055">
    <property type="entry name" value="Radical_SAM"/>
    <property type="match status" value="1"/>
</dbReference>
<evidence type="ECO:0000256" key="1">
    <source>
        <dbReference type="ARBA" id="ARBA00022485"/>
    </source>
</evidence>
<feature type="binding site" evidence="7">
    <location>
        <position position="66"/>
    </location>
    <ligand>
        <name>[4Fe-4S] cluster</name>
        <dbReference type="ChEBI" id="CHEBI:49883"/>
        <note>4Fe-4S-S-AdoMet</note>
    </ligand>
</feature>
<keyword evidence="2 7" id="KW-0949">S-adenosyl-L-methionine</keyword>
<accession>A0A7I8CY96</accession>
<dbReference type="InterPro" id="IPR034422">
    <property type="entry name" value="HydE/PylB-like"/>
</dbReference>
<evidence type="ECO:0000313" key="11">
    <source>
        <dbReference type="Proteomes" id="UP000593890"/>
    </source>
</evidence>
<dbReference type="SFLD" id="SFLDS00029">
    <property type="entry name" value="Radical_SAM"/>
    <property type="match status" value="1"/>
</dbReference>
<dbReference type="InterPro" id="IPR024021">
    <property type="entry name" value="FeFe-hyd_HydE_rSAM"/>
</dbReference>
<feature type="binding site" evidence="7">
    <location>
        <position position="59"/>
    </location>
    <ligand>
        <name>[4Fe-4S] cluster</name>
        <dbReference type="ChEBI" id="CHEBI:49883"/>
        <note>4Fe-4S-S-AdoMet</note>
    </ligand>
</feature>
<dbReference type="SUPFAM" id="SSF102114">
    <property type="entry name" value="Radical SAM enzymes"/>
    <property type="match status" value="1"/>
</dbReference>
<dbReference type="SMART" id="SM00729">
    <property type="entry name" value="Elp3"/>
    <property type="match status" value="1"/>
</dbReference>
<keyword evidence="5 7" id="KW-0411">Iron-sulfur</keyword>
<dbReference type="InterPro" id="IPR010722">
    <property type="entry name" value="BATS_dom"/>
</dbReference>
<dbReference type="AlphaFoldDB" id="A0A7I8CY96"/>